<keyword evidence="3" id="KW-0378">Hydrolase</keyword>
<dbReference type="InterPro" id="IPR029062">
    <property type="entry name" value="Class_I_gatase-like"/>
</dbReference>
<keyword evidence="2" id="KW-0645">Protease</keyword>
<accession>A0A286NU14</accession>
<evidence type="ECO:0000313" key="6">
    <source>
        <dbReference type="Proteomes" id="UP000242855"/>
    </source>
</evidence>
<reference evidence="5 6" key="1">
    <citation type="journal article" date="2017" name="Genome Announc.">
        <title>Twelve Complete Reference Genomes of Clinical Isolates in the Capnocytophaga Genus.</title>
        <authorList>
            <person name="Villarma A."/>
            <person name="Gulvik C.A."/>
            <person name="Rowe L.A."/>
            <person name="Sheth M."/>
            <person name="Juieng P."/>
            <person name="Nicholson A.C."/>
            <person name="Loparev V.N."/>
            <person name="McQuiston J.R."/>
        </authorList>
    </citation>
    <scope>NUCLEOTIDE SEQUENCE [LARGE SCALE GENOMIC DNA]</scope>
    <source>
        <strain evidence="5 6">G7591</strain>
    </source>
</reference>
<organism evidence="5 6">
    <name type="scientific">Capnocytophaga cynodegmi</name>
    <dbReference type="NCBI Taxonomy" id="28189"/>
    <lineage>
        <taxon>Bacteria</taxon>
        <taxon>Pseudomonadati</taxon>
        <taxon>Bacteroidota</taxon>
        <taxon>Flavobacteriia</taxon>
        <taxon>Flavobacteriales</taxon>
        <taxon>Flavobacteriaceae</taxon>
        <taxon>Capnocytophaga</taxon>
    </lineage>
</organism>
<dbReference type="AlphaFoldDB" id="A0A286NU14"/>
<dbReference type="Proteomes" id="UP000242855">
    <property type="component" value="Chromosome"/>
</dbReference>
<dbReference type="RefSeq" id="WP_098028380.1">
    <property type="nucleotide sequence ID" value="NZ_CP022378.1"/>
</dbReference>
<dbReference type="GO" id="GO:0008236">
    <property type="term" value="F:serine-type peptidase activity"/>
    <property type="evidence" value="ECO:0007669"/>
    <property type="project" value="UniProtKB-KW"/>
</dbReference>
<dbReference type="FunFam" id="3.40.50.880:FF:000094">
    <property type="entry name" value="Uncharacterized peptidase Lmo0363"/>
    <property type="match status" value="1"/>
</dbReference>
<dbReference type="Pfam" id="PF03575">
    <property type="entry name" value="Peptidase_S51"/>
    <property type="match status" value="1"/>
</dbReference>
<dbReference type="GeneID" id="96780707"/>
<sequence>MEKLFLCSSFKDVAPLFEEFIKSDLVGKRVSFIPTASLVEEITFYVEAGKRALEKMGLIVDILDISTATTEEISSKLQHNDFIYVTGGNTFFLLQEMQKSGADNLIREQITAGKIYIGESAGAMILSPNIEYVKLMDSIKKAPDLHTFSALNVVNFYPVPHYTNFPFVKSVEKIITKYQDILNLYPITNKQAILVEGGNKKIIAKG</sequence>
<dbReference type="PANTHER" id="PTHR20842">
    <property type="entry name" value="PROTEASE S51 ALPHA-ASPARTYL DIPEPTIDASE"/>
    <property type="match status" value="1"/>
</dbReference>
<dbReference type="InterPro" id="IPR005320">
    <property type="entry name" value="Peptidase_S51"/>
</dbReference>
<dbReference type="EMBL" id="CP022378">
    <property type="protein sequence ID" value="ATA67643.1"/>
    <property type="molecule type" value="Genomic_DNA"/>
</dbReference>
<dbReference type="PANTHER" id="PTHR20842:SF0">
    <property type="entry name" value="ALPHA-ASPARTYL DIPEPTIDASE"/>
    <property type="match status" value="1"/>
</dbReference>
<keyword evidence="4" id="KW-0720">Serine protease</keyword>
<name>A0A286NU14_9FLAO</name>
<evidence type="ECO:0000256" key="2">
    <source>
        <dbReference type="ARBA" id="ARBA00022670"/>
    </source>
</evidence>
<proteinExistence type="inferred from homology"/>
<evidence type="ECO:0000256" key="4">
    <source>
        <dbReference type="ARBA" id="ARBA00022825"/>
    </source>
</evidence>
<evidence type="ECO:0000256" key="3">
    <source>
        <dbReference type="ARBA" id="ARBA00022801"/>
    </source>
</evidence>
<evidence type="ECO:0000313" key="5">
    <source>
        <dbReference type="EMBL" id="ATA67643.1"/>
    </source>
</evidence>
<dbReference type="GO" id="GO:0006508">
    <property type="term" value="P:proteolysis"/>
    <property type="evidence" value="ECO:0007669"/>
    <property type="project" value="UniProtKB-KW"/>
</dbReference>
<dbReference type="KEGG" id="ccyn:CGC48_02730"/>
<comment type="similarity">
    <text evidence="1">Belongs to the peptidase S51 family.</text>
</comment>
<protein>
    <submittedName>
        <fullName evidence="5">Peptidase S51</fullName>
    </submittedName>
</protein>
<gene>
    <name evidence="5" type="ORF">CGC48_02730</name>
</gene>
<dbReference type="Gene3D" id="3.40.50.880">
    <property type="match status" value="1"/>
</dbReference>
<evidence type="ECO:0000256" key="1">
    <source>
        <dbReference type="ARBA" id="ARBA00006534"/>
    </source>
</evidence>
<dbReference type="SUPFAM" id="SSF52317">
    <property type="entry name" value="Class I glutamine amidotransferase-like"/>
    <property type="match status" value="1"/>
</dbReference>